<sequence>MPTQPPAGRPINVSSSTRVASVDTFPDILAEDIAAYEEADKFREVQVETLAEEETRDKPSVRQDGK</sequence>
<evidence type="ECO:0000313" key="1">
    <source>
        <dbReference type="EMBL" id="EGF97567.1"/>
    </source>
</evidence>
<dbReference type="VEuPathDB" id="FungiDB:MELLADRAFT_58225"/>
<gene>
    <name evidence="1" type="ORF">MELLADRAFT_58225</name>
</gene>
<accession>F4SCR0</accession>
<dbReference type="KEGG" id="mlr:MELLADRAFT_58225"/>
<name>F4SCR0_MELLP</name>
<reference evidence="2" key="1">
    <citation type="journal article" date="2011" name="Proc. Natl. Acad. Sci. U.S.A.">
        <title>Obligate biotrophy features unraveled by the genomic analysis of rust fungi.</title>
        <authorList>
            <person name="Duplessis S."/>
            <person name="Cuomo C.A."/>
            <person name="Lin Y.-C."/>
            <person name="Aerts A."/>
            <person name="Tisserant E."/>
            <person name="Veneault-Fourrey C."/>
            <person name="Joly D.L."/>
            <person name="Hacquard S."/>
            <person name="Amselem J."/>
            <person name="Cantarel B.L."/>
            <person name="Chiu R."/>
            <person name="Coutinho P.M."/>
            <person name="Feau N."/>
            <person name="Field M."/>
            <person name="Frey P."/>
            <person name="Gelhaye E."/>
            <person name="Goldberg J."/>
            <person name="Grabherr M.G."/>
            <person name="Kodira C.D."/>
            <person name="Kohler A."/>
            <person name="Kuees U."/>
            <person name="Lindquist E.A."/>
            <person name="Lucas S.M."/>
            <person name="Mago R."/>
            <person name="Mauceli E."/>
            <person name="Morin E."/>
            <person name="Murat C."/>
            <person name="Pangilinan J.L."/>
            <person name="Park R."/>
            <person name="Pearson M."/>
            <person name="Quesneville H."/>
            <person name="Rouhier N."/>
            <person name="Sakthikumar S."/>
            <person name="Salamov A.A."/>
            <person name="Schmutz J."/>
            <person name="Selles B."/>
            <person name="Shapiro H."/>
            <person name="Tanguay P."/>
            <person name="Tuskan G.A."/>
            <person name="Henrissat B."/>
            <person name="Van de Peer Y."/>
            <person name="Rouze P."/>
            <person name="Ellis J.G."/>
            <person name="Dodds P.N."/>
            <person name="Schein J.E."/>
            <person name="Zhong S."/>
            <person name="Hamelin R.C."/>
            <person name="Grigoriev I.V."/>
            <person name="Szabo L.J."/>
            <person name="Martin F."/>
        </authorList>
    </citation>
    <scope>NUCLEOTIDE SEQUENCE [LARGE SCALE GENOMIC DNA]</scope>
    <source>
        <strain evidence="2">98AG31 / pathotype 3-4-7</strain>
    </source>
</reference>
<dbReference type="HOGENOM" id="CLU_2831698_0_0_1"/>
<dbReference type="EMBL" id="GL883217">
    <property type="protein sequence ID" value="EGF97567.1"/>
    <property type="molecule type" value="Genomic_DNA"/>
</dbReference>
<dbReference type="GeneID" id="18929154"/>
<dbReference type="AlphaFoldDB" id="F4SCR0"/>
<organism evidence="2">
    <name type="scientific">Melampsora larici-populina (strain 98AG31 / pathotype 3-4-7)</name>
    <name type="common">Poplar leaf rust fungus</name>
    <dbReference type="NCBI Taxonomy" id="747676"/>
    <lineage>
        <taxon>Eukaryota</taxon>
        <taxon>Fungi</taxon>
        <taxon>Dikarya</taxon>
        <taxon>Basidiomycota</taxon>
        <taxon>Pucciniomycotina</taxon>
        <taxon>Pucciniomycetes</taxon>
        <taxon>Pucciniales</taxon>
        <taxon>Melampsoraceae</taxon>
        <taxon>Melampsora</taxon>
    </lineage>
</organism>
<keyword evidence="2" id="KW-1185">Reference proteome</keyword>
<evidence type="ECO:0000313" key="2">
    <source>
        <dbReference type="Proteomes" id="UP000001072"/>
    </source>
</evidence>
<dbReference type="Proteomes" id="UP000001072">
    <property type="component" value="Unassembled WGS sequence"/>
</dbReference>
<dbReference type="RefSeq" id="XP_007419162.1">
    <property type="nucleotide sequence ID" value="XM_007419100.1"/>
</dbReference>
<protein>
    <submittedName>
        <fullName evidence="1">Uncharacterized protein</fullName>
    </submittedName>
</protein>
<dbReference type="InParanoid" id="F4SCR0"/>
<proteinExistence type="predicted"/>